<protein>
    <submittedName>
        <fullName evidence="1">Uncharacterized protein</fullName>
    </submittedName>
</protein>
<reference evidence="1" key="1">
    <citation type="journal article" date="2020" name="Nature">
        <title>Giant virus diversity and host interactions through global metagenomics.</title>
        <authorList>
            <person name="Schulz F."/>
            <person name="Roux S."/>
            <person name="Paez-Espino D."/>
            <person name="Jungbluth S."/>
            <person name="Walsh D.A."/>
            <person name="Denef V.J."/>
            <person name="McMahon K.D."/>
            <person name="Konstantinidis K.T."/>
            <person name="Eloe-Fadrosh E.A."/>
            <person name="Kyrpides N.C."/>
            <person name="Woyke T."/>
        </authorList>
    </citation>
    <scope>NUCLEOTIDE SEQUENCE</scope>
    <source>
        <strain evidence="1">GVMAG-M-3300027747-57</strain>
    </source>
</reference>
<sequence length="68" mass="7778">MVGYDRHSETERVFVGNEELTTLNRRKIQSVPMGNLGGAAYMFVEIFGPFSKIKSSTAYMQRRLMAMK</sequence>
<dbReference type="AlphaFoldDB" id="A0A6C0JPF2"/>
<accession>A0A6C0JPF2</accession>
<name>A0A6C0JPF2_9ZZZZ</name>
<organism evidence="1">
    <name type="scientific">viral metagenome</name>
    <dbReference type="NCBI Taxonomy" id="1070528"/>
    <lineage>
        <taxon>unclassified sequences</taxon>
        <taxon>metagenomes</taxon>
        <taxon>organismal metagenomes</taxon>
    </lineage>
</organism>
<proteinExistence type="predicted"/>
<evidence type="ECO:0000313" key="1">
    <source>
        <dbReference type="EMBL" id="QHU06307.1"/>
    </source>
</evidence>
<dbReference type="EMBL" id="MN740431">
    <property type="protein sequence ID" value="QHU06307.1"/>
    <property type="molecule type" value="Genomic_DNA"/>
</dbReference>